<dbReference type="InterPro" id="IPR043128">
    <property type="entry name" value="Rev_trsase/Diguanyl_cyclase"/>
</dbReference>
<sequence length="131" mass="15356">MEEIKKGNTRGVVELTLDVDIWTIRLEIVFSRLRKYTFLSNLLLLNFHEFDAILGLDWLTRHNAIVDCHAKGVHWLIVEGKEVMPFGLMNVNPVFKDLMNIVFQHFLDQFVAVFINDILVYSRNVVDHEEN</sequence>
<proteinExistence type="predicted"/>
<dbReference type="KEGG" id="ghi:107892727"/>
<gene>
    <name evidence="2" type="primary">LOC107892727</name>
</gene>
<dbReference type="RefSeq" id="XP_016673269.1">
    <property type="nucleotide sequence ID" value="XM_016817780.1"/>
</dbReference>
<dbReference type="PANTHER" id="PTHR24559:SF444">
    <property type="entry name" value="REVERSE TRANSCRIPTASE DOMAIN-CONTAINING PROTEIN"/>
    <property type="match status" value="1"/>
</dbReference>
<organism evidence="1 2">
    <name type="scientific">Gossypium hirsutum</name>
    <name type="common">Upland cotton</name>
    <name type="synonym">Gossypium mexicanum</name>
    <dbReference type="NCBI Taxonomy" id="3635"/>
    <lineage>
        <taxon>Eukaryota</taxon>
        <taxon>Viridiplantae</taxon>
        <taxon>Streptophyta</taxon>
        <taxon>Embryophyta</taxon>
        <taxon>Tracheophyta</taxon>
        <taxon>Spermatophyta</taxon>
        <taxon>Magnoliopsida</taxon>
        <taxon>eudicotyledons</taxon>
        <taxon>Gunneridae</taxon>
        <taxon>Pentapetalae</taxon>
        <taxon>rosids</taxon>
        <taxon>malvids</taxon>
        <taxon>Malvales</taxon>
        <taxon>Malvaceae</taxon>
        <taxon>Malvoideae</taxon>
        <taxon>Gossypium</taxon>
    </lineage>
</organism>
<dbReference type="InterPro" id="IPR043502">
    <property type="entry name" value="DNA/RNA_pol_sf"/>
</dbReference>
<dbReference type="STRING" id="3635.A0A1U8IBW1"/>
<evidence type="ECO:0000313" key="1">
    <source>
        <dbReference type="Proteomes" id="UP000818029"/>
    </source>
</evidence>
<evidence type="ECO:0008006" key="3">
    <source>
        <dbReference type="Google" id="ProtNLM"/>
    </source>
</evidence>
<name>A0A1U8IBW1_GOSHI</name>
<dbReference type="Gene3D" id="3.30.70.270">
    <property type="match status" value="1"/>
</dbReference>
<accession>A0A1U8IBW1</accession>
<dbReference type="PaxDb" id="3635-A0A1U8IBW1"/>
<reference evidence="1" key="1">
    <citation type="journal article" date="2020" name="Nat. Genet.">
        <title>Genomic diversifications of five Gossypium allopolyploid species and their impact on cotton improvement.</title>
        <authorList>
            <person name="Chen Z.J."/>
            <person name="Sreedasyam A."/>
            <person name="Ando A."/>
            <person name="Song Q."/>
            <person name="De Santiago L.M."/>
            <person name="Hulse-Kemp A.M."/>
            <person name="Ding M."/>
            <person name="Ye W."/>
            <person name="Kirkbride R.C."/>
            <person name="Jenkins J."/>
            <person name="Plott C."/>
            <person name="Lovell J."/>
            <person name="Lin Y.M."/>
            <person name="Vaughn R."/>
            <person name="Liu B."/>
            <person name="Simpson S."/>
            <person name="Scheffler B.E."/>
            <person name="Wen L."/>
            <person name="Saski C.A."/>
            <person name="Grover C.E."/>
            <person name="Hu G."/>
            <person name="Conover J.L."/>
            <person name="Carlson J.W."/>
            <person name="Shu S."/>
            <person name="Boston L.B."/>
            <person name="Williams M."/>
            <person name="Peterson D.G."/>
            <person name="McGee K."/>
            <person name="Jones D.C."/>
            <person name="Wendel J.F."/>
            <person name="Stelly D.M."/>
            <person name="Grimwood J."/>
            <person name="Schmutz J."/>
        </authorList>
    </citation>
    <scope>NUCLEOTIDE SEQUENCE [LARGE SCALE GENOMIC DNA]</scope>
    <source>
        <strain evidence="1">cv. TM-1</strain>
    </source>
</reference>
<dbReference type="PANTHER" id="PTHR24559">
    <property type="entry name" value="TRANSPOSON TY3-I GAG-POL POLYPROTEIN"/>
    <property type="match status" value="1"/>
</dbReference>
<dbReference type="SUPFAM" id="SSF56672">
    <property type="entry name" value="DNA/RNA polymerases"/>
    <property type="match status" value="1"/>
</dbReference>
<protein>
    <recommendedName>
        <fullName evidence="3">RNA-directed DNA polymerase homolog</fullName>
    </recommendedName>
</protein>
<dbReference type="Gene3D" id="2.40.70.10">
    <property type="entry name" value="Acid Proteases"/>
    <property type="match status" value="1"/>
</dbReference>
<dbReference type="InterPro" id="IPR021109">
    <property type="entry name" value="Peptidase_aspartic_dom_sf"/>
</dbReference>
<dbReference type="Pfam" id="PF08284">
    <property type="entry name" value="RVP_2"/>
    <property type="match status" value="1"/>
</dbReference>
<dbReference type="GeneID" id="107892727"/>
<dbReference type="Proteomes" id="UP000818029">
    <property type="component" value="Chromosome D09"/>
</dbReference>
<reference evidence="2" key="2">
    <citation type="submission" date="2025-08" db="UniProtKB">
        <authorList>
            <consortium name="RefSeq"/>
        </authorList>
    </citation>
    <scope>IDENTIFICATION</scope>
</reference>
<dbReference type="InterPro" id="IPR053134">
    <property type="entry name" value="RNA-dir_DNA_polymerase"/>
</dbReference>
<keyword evidence="1" id="KW-1185">Reference proteome</keyword>
<evidence type="ECO:0000313" key="2">
    <source>
        <dbReference type="RefSeq" id="XP_016673269.1"/>
    </source>
</evidence>
<dbReference type="AlphaFoldDB" id="A0A1U8IBW1"/>